<evidence type="ECO:0000256" key="1">
    <source>
        <dbReference type="ARBA" id="ARBA00001947"/>
    </source>
</evidence>
<dbReference type="Pfam" id="PF00107">
    <property type="entry name" value="ADH_zinc_N"/>
    <property type="match status" value="1"/>
</dbReference>
<keyword evidence="4 6" id="KW-0862">Zinc</keyword>
<accession>A0A6N2KRB3</accession>
<dbReference type="PANTHER" id="PTHR43350">
    <property type="entry name" value="NAD-DEPENDENT ALCOHOL DEHYDROGENASE"/>
    <property type="match status" value="1"/>
</dbReference>
<proteinExistence type="inferred from homology"/>
<feature type="domain" description="Enoyl reductase (ER)" evidence="7">
    <location>
        <begin position="132"/>
        <end position="578"/>
    </location>
</feature>
<organism evidence="8">
    <name type="scientific">Salix viminalis</name>
    <name type="common">Common osier</name>
    <name type="synonym">Basket willow</name>
    <dbReference type="NCBI Taxonomy" id="40686"/>
    <lineage>
        <taxon>Eukaryota</taxon>
        <taxon>Viridiplantae</taxon>
        <taxon>Streptophyta</taxon>
        <taxon>Embryophyta</taxon>
        <taxon>Tracheophyta</taxon>
        <taxon>Spermatophyta</taxon>
        <taxon>Magnoliopsida</taxon>
        <taxon>eudicotyledons</taxon>
        <taxon>Gunneridae</taxon>
        <taxon>Pentapetalae</taxon>
        <taxon>rosids</taxon>
        <taxon>fabids</taxon>
        <taxon>Malpighiales</taxon>
        <taxon>Salicaceae</taxon>
        <taxon>Saliceae</taxon>
        <taxon>Salix</taxon>
    </lineage>
</organism>
<dbReference type="Pfam" id="PF08240">
    <property type="entry name" value="ADH_N"/>
    <property type="match status" value="1"/>
</dbReference>
<evidence type="ECO:0000256" key="6">
    <source>
        <dbReference type="RuleBase" id="RU361277"/>
    </source>
</evidence>
<evidence type="ECO:0000313" key="8">
    <source>
        <dbReference type="EMBL" id="VFU30570.1"/>
    </source>
</evidence>
<dbReference type="InterPro" id="IPR013154">
    <property type="entry name" value="ADH-like_N"/>
</dbReference>
<dbReference type="InterPro" id="IPR036291">
    <property type="entry name" value="NAD(P)-bd_dom_sf"/>
</dbReference>
<evidence type="ECO:0000259" key="7">
    <source>
        <dbReference type="SMART" id="SM00829"/>
    </source>
</evidence>
<reference evidence="8" key="1">
    <citation type="submission" date="2019-03" db="EMBL/GenBank/DDBJ databases">
        <authorList>
            <person name="Mank J."/>
            <person name="Almeida P."/>
        </authorList>
    </citation>
    <scope>NUCLEOTIDE SEQUENCE</scope>
    <source>
        <strain evidence="8">78183</strain>
    </source>
</reference>
<dbReference type="InterPro" id="IPR020843">
    <property type="entry name" value="ER"/>
</dbReference>
<evidence type="ECO:0000256" key="2">
    <source>
        <dbReference type="ARBA" id="ARBA00008072"/>
    </source>
</evidence>
<dbReference type="PANTHER" id="PTHR43350:SF2">
    <property type="entry name" value="GROES-LIKE ZINC-BINDING ALCOHOL DEHYDROGENASE FAMILY PROTEIN"/>
    <property type="match status" value="1"/>
</dbReference>
<dbReference type="SUPFAM" id="SSF51735">
    <property type="entry name" value="NAD(P)-binding Rossmann-fold domains"/>
    <property type="match status" value="1"/>
</dbReference>
<name>A0A6N2KRB3_SALVM</name>
<protein>
    <recommendedName>
        <fullName evidence="7">Enoyl reductase (ER) domain-containing protein</fullName>
    </recommendedName>
</protein>
<dbReference type="AlphaFoldDB" id="A0A6N2KRB3"/>
<dbReference type="InterPro" id="IPR002328">
    <property type="entry name" value="ADH_Zn_CS"/>
</dbReference>
<dbReference type="InterPro" id="IPR013149">
    <property type="entry name" value="ADH-like_C"/>
</dbReference>
<dbReference type="InterPro" id="IPR011032">
    <property type="entry name" value="GroES-like_sf"/>
</dbReference>
<dbReference type="CDD" id="cd08263">
    <property type="entry name" value="Zn_ADH10"/>
    <property type="match status" value="1"/>
</dbReference>
<evidence type="ECO:0000256" key="4">
    <source>
        <dbReference type="ARBA" id="ARBA00022833"/>
    </source>
</evidence>
<comment type="cofactor">
    <cofactor evidence="1 6">
        <name>Zn(2+)</name>
        <dbReference type="ChEBI" id="CHEBI:29105"/>
    </cofactor>
</comment>
<dbReference type="SMART" id="SM00829">
    <property type="entry name" value="PKS_ER"/>
    <property type="match status" value="1"/>
</dbReference>
<comment type="similarity">
    <text evidence="2 6">Belongs to the zinc-containing alcohol dehydrogenase family.</text>
</comment>
<gene>
    <name evidence="8" type="ORF">SVIM_LOCUS120668</name>
</gene>
<sequence length="581" mass="63276">MTWQNPTSSCLLSSMTPSFASSYIRVQSGQIHCFLISLLQNFKNLRCHSIQDMGLSHLIQRSITKKLLPSKPSNIISSSWFLADTTAKSFDLSGGSNGAKINSFDDNDSLKISKSSYHVSSSGFMRGVVFWEPNKPITIEEFQMPRPKAGEVLIKTKACGVCHSDLHVIKGEIPFPSPCAIGHEITGEVVEHGELSDRKTIERFPVGSRVVGSFIMPCGNCFYCSKLHIVLVIMSSLGILEMQRKGHDDLCEDFFAYNRSKGTLYDGETRLFLRNSDIIIGLLKKCYIILGKPISMYSMGGLAEYCVVPAHGLTILPNSLPYSESAILGCAVFTAYGAMAHAAQVRPGDSVTVIGVGGVGSRSQLINVIKMRGEDTCNNEAKGAFNSFQGHLMSIARAFGASDIIAVDVQDEKLEKAKTFGATATINSKIEDPIERIKLNEMQKFPTHDESATTKAFWLYLEITGGRGVDIAVEALGKPLTFSQCTQSVRDGGKAVMIGLAQAGAIGEIDINRLVRRKVQVIGSYGGRARQDLPKLVKLAESGIFNLADAVTRKYGFEEAGKAFQDLNQGKIVSRAVVEIM</sequence>
<dbReference type="PROSITE" id="PS00059">
    <property type="entry name" value="ADH_ZINC"/>
    <property type="match status" value="1"/>
</dbReference>
<dbReference type="GO" id="GO:0016491">
    <property type="term" value="F:oxidoreductase activity"/>
    <property type="evidence" value="ECO:0007669"/>
    <property type="project" value="UniProtKB-KW"/>
</dbReference>
<dbReference type="Gene3D" id="3.90.180.10">
    <property type="entry name" value="Medium-chain alcohol dehydrogenases, catalytic domain"/>
    <property type="match status" value="2"/>
</dbReference>
<evidence type="ECO:0000256" key="3">
    <source>
        <dbReference type="ARBA" id="ARBA00022723"/>
    </source>
</evidence>
<keyword evidence="5" id="KW-0560">Oxidoreductase</keyword>
<evidence type="ECO:0000256" key="5">
    <source>
        <dbReference type="ARBA" id="ARBA00023002"/>
    </source>
</evidence>
<dbReference type="GO" id="GO:0008270">
    <property type="term" value="F:zinc ion binding"/>
    <property type="evidence" value="ECO:0007669"/>
    <property type="project" value="InterPro"/>
</dbReference>
<keyword evidence="3 6" id="KW-0479">Metal-binding</keyword>
<dbReference type="SUPFAM" id="SSF50129">
    <property type="entry name" value="GroES-like"/>
    <property type="match status" value="1"/>
</dbReference>
<dbReference type="EMBL" id="CAADRP010000646">
    <property type="protein sequence ID" value="VFU30570.1"/>
    <property type="molecule type" value="Genomic_DNA"/>
</dbReference>